<comment type="caution">
    <text evidence="1">The sequence shown here is derived from an EMBL/GenBank/DDBJ whole genome shotgun (WGS) entry which is preliminary data.</text>
</comment>
<name>A0AAW0AWB2_9AGAR</name>
<evidence type="ECO:0000313" key="2">
    <source>
        <dbReference type="Proteomes" id="UP001362999"/>
    </source>
</evidence>
<organism evidence="1 2">
    <name type="scientific">Favolaschia claudopus</name>
    <dbReference type="NCBI Taxonomy" id="2862362"/>
    <lineage>
        <taxon>Eukaryota</taxon>
        <taxon>Fungi</taxon>
        <taxon>Dikarya</taxon>
        <taxon>Basidiomycota</taxon>
        <taxon>Agaricomycotina</taxon>
        <taxon>Agaricomycetes</taxon>
        <taxon>Agaricomycetidae</taxon>
        <taxon>Agaricales</taxon>
        <taxon>Marasmiineae</taxon>
        <taxon>Mycenaceae</taxon>
        <taxon>Favolaschia</taxon>
    </lineage>
</organism>
<dbReference type="Proteomes" id="UP001362999">
    <property type="component" value="Unassembled WGS sequence"/>
</dbReference>
<evidence type="ECO:0000313" key="1">
    <source>
        <dbReference type="EMBL" id="KAK7017274.1"/>
    </source>
</evidence>
<reference evidence="1 2" key="1">
    <citation type="journal article" date="2024" name="J Genomics">
        <title>Draft genome sequencing and assembly of Favolaschia claudopus CIRM-BRFM 2984 isolated from oak limbs.</title>
        <authorList>
            <person name="Navarro D."/>
            <person name="Drula E."/>
            <person name="Chaduli D."/>
            <person name="Cazenave R."/>
            <person name="Ahrendt S."/>
            <person name="Wang J."/>
            <person name="Lipzen A."/>
            <person name="Daum C."/>
            <person name="Barry K."/>
            <person name="Grigoriev I.V."/>
            <person name="Favel A."/>
            <person name="Rosso M.N."/>
            <person name="Martin F."/>
        </authorList>
    </citation>
    <scope>NUCLEOTIDE SEQUENCE [LARGE SCALE GENOMIC DNA]</scope>
    <source>
        <strain evidence="1 2">CIRM-BRFM 2984</strain>
    </source>
</reference>
<dbReference type="EMBL" id="JAWWNJ010000048">
    <property type="protein sequence ID" value="KAK7017274.1"/>
    <property type="molecule type" value="Genomic_DNA"/>
</dbReference>
<protein>
    <submittedName>
        <fullName evidence="1">Uncharacterized protein</fullName>
    </submittedName>
</protein>
<dbReference type="AlphaFoldDB" id="A0AAW0AWB2"/>
<accession>A0AAW0AWB2</accession>
<keyword evidence="2" id="KW-1185">Reference proteome</keyword>
<proteinExistence type="predicted"/>
<sequence length="197" mass="22897">MKALLLSLLPTPMSKLQQDYPDLDRLELATSVFRIQRTVETQSDVVIRWDEARVCLHWWVRNSKLPIQKEAFESVEFDKRSSQIAAELVSLAGLDPEHATASEMDAVNARFVRFNCSEETNGQRPTMRWRDCVSHTPDALHNQTQWGRLSPLVAANVRMREDFDDYTPRYEWCALYLSRRGFNKKKFKDTSPTCKLS</sequence>
<gene>
    <name evidence="1" type="ORF">R3P38DRAFT_1320514</name>
</gene>